<dbReference type="HOGENOM" id="CLU_2977088_0_0_9"/>
<dbReference type="Proteomes" id="UP000285625">
    <property type="component" value="Unassembled WGS sequence"/>
</dbReference>
<sequence>MTIIIGILIILSVVAWIKAVMVSKKEGEAAKKQLNTWVMIGAVLTVLSLSLMFIVSQNS</sequence>
<dbReference type="STRING" id="1284.SHYC_01985"/>
<proteinExistence type="predicted"/>
<feature type="transmembrane region" description="Helical" evidence="1">
    <location>
        <begin position="35"/>
        <end position="55"/>
    </location>
</feature>
<dbReference type="AlphaFoldDB" id="A0A0A8HM26"/>
<evidence type="ECO:0000256" key="1">
    <source>
        <dbReference type="SAM" id="Phobius"/>
    </source>
</evidence>
<dbReference type="GeneID" id="41072235"/>
<organism evidence="2 3">
    <name type="scientific">Staphylococcus hyicus</name>
    <dbReference type="NCBI Taxonomy" id="1284"/>
    <lineage>
        <taxon>Bacteria</taxon>
        <taxon>Bacillati</taxon>
        <taxon>Bacillota</taxon>
        <taxon>Bacilli</taxon>
        <taxon>Bacillales</taxon>
        <taxon>Staphylococcaceae</taxon>
        <taxon>Staphylococcus</taxon>
    </lineage>
</organism>
<comment type="caution">
    <text evidence="2">The sequence shown here is derived from an EMBL/GenBank/DDBJ whole genome shotgun (WGS) entry which is preliminary data.</text>
</comment>
<accession>A0A0A8HM26</accession>
<keyword evidence="1" id="KW-0472">Membrane</keyword>
<gene>
    <name evidence="2" type="ORF">BUZ57_09500</name>
</gene>
<evidence type="ECO:0000313" key="3">
    <source>
        <dbReference type="Proteomes" id="UP000285625"/>
    </source>
</evidence>
<keyword evidence="1" id="KW-1133">Transmembrane helix</keyword>
<dbReference type="RefSeq" id="WP_039644021.1">
    <property type="nucleotide sequence ID" value="NZ_CP008747.1"/>
</dbReference>
<evidence type="ECO:0000313" key="2">
    <source>
        <dbReference type="EMBL" id="RIO44279.1"/>
    </source>
</evidence>
<keyword evidence="1" id="KW-0812">Transmembrane</keyword>
<dbReference type="KEGG" id="shu:SHYC_01985"/>
<dbReference type="EMBL" id="QXVO01000031">
    <property type="protein sequence ID" value="RIO44279.1"/>
    <property type="molecule type" value="Genomic_DNA"/>
</dbReference>
<name>A0A0A8HM26_STAHY</name>
<protein>
    <submittedName>
        <fullName evidence="2">Uncharacterized protein</fullName>
    </submittedName>
</protein>
<reference evidence="2 3" key="1">
    <citation type="journal article" date="2016" name="Front. Microbiol.">
        <title>Comprehensive Phylogenetic Analysis of Bovine Non-aureus Staphylococci Species Based on Whole-Genome Sequencing.</title>
        <authorList>
            <person name="Naushad S."/>
            <person name="Barkema H.W."/>
            <person name="Luby C."/>
            <person name="Condas L.A."/>
            <person name="Nobrega D.B."/>
            <person name="Carson D.A."/>
            <person name="De Buck J."/>
        </authorList>
    </citation>
    <scope>NUCLEOTIDE SEQUENCE [LARGE SCALE GENOMIC DNA]</scope>
    <source>
        <strain evidence="2 3">SNUC 5959</strain>
    </source>
</reference>